<reference evidence="1 2" key="1">
    <citation type="submission" date="2016-10" db="EMBL/GenBank/DDBJ databases">
        <authorList>
            <person name="de Groot N.N."/>
        </authorList>
    </citation>
    <scope>NUCLEOTIDE SEQUENCE [LARGE SCALE GENOMIC DNA]</scope>
    <source>
        <strain evidence="1 2">R-24608</strain>
    </source>
</reference>
<dbReference type="Proteomes" id="UP000183656">
    <property type="component" value="Unassembled WGS sequence"/>
</dbReference>
<dbReference type="STRING" id="343013.SAMN04489707_106314"/>
<organism evidence="1 2">
    <name type="scientific">Paenacidovorax caeni</name>
    <dbReference type="NCBI Taxonomy" id="343013"/>
    <lineage>
        <taxon>Bacteria</taxon>
        <taxon>Pseudomonadati</taxon>
        <taxon>Pseudomonadota</taxon>
        <taxon>Betaproteobacteria</taxon>
        <taxon>Burkholderiales</taxon>
        <taxon>Comamonadaceae</taxon>
        <taxon>Paenacidovorax</taxon>
    </lineage>
</organism>
<name>A0A1I7KPY0_9BURK</name>
<dbReference type="RefSeq" id="WP_054257942.1">
    <property type="nucleotide sequence ID" value="NZ_FPBX01000063.1"/>
</dbReference>
<keyword evidence="2" id="KW-1185">Reference proteome</keyword>
<evidence type="ECO:0000313" key="1">
    <source>
        <dbReference type="EMBL" id="SFU99416.1"/>
    </source>
</evidence>
<dbReference type="AlphaFoldDB" id="A0A1I7KPY0"/>
<sequence>MTMAQIAAAAGLSKVQARKHVHALTQDGVLRVLANAHGGVPGEAPQYEFDRQRLAQCLASVPDLFQEAPQISGPTHRFTSEGRSCMVAELAGRPGKRRVRFYREAKDGLHDYGSVPLHQLLWPWRLQGGWDATVYPVVENEDDYPEEIYPGEFEKLQQWAQAAALGRVESVVEA</sequence>
<accession>A0A1I7KPY0</accession>
<dbReference type="OrthoDB" id="3182512at2"/>
<protein>
    <submittedName>
        <fullName evidence="1">Uncharacterized protein</fullName>
    </submittedName>
</protein>
<dbReference type="EMBL" id="FPBX01000063">
    <property type="protein sequence ID" value="SFU99416.1"/>
    <property type="molecule type" value="Genomic_DNA"/>
</dbReference>
<proteinExistence type="predicted"/>
<evidence type="ECO:0000313" key="2">
    <source>
        <dbReference type="Proteomes" id="UP000183656"/>
    </source>
</evidence>
<gene>
    <name evidence="1" type="ORF">SAMN04489707_106314</name>
</gene>